<organism evidence="1 2">
    <name type="scientific">Ophiobolus disseminans</name>
    <dbReference type="NCBI Taxonomy" id="1469910"/>
    <lineage>
        <taxon>Eukaryota</taxon>
        <taxon>Fungi</taxon>
        <taxon>Dikarya</taxon>
        <taxon>Ascomycota</taxon>
        <taxon>Pezizomycotina</taxon>
        <taxon>Dothideomycetes</taxon>
        <taxon>Pleosporomycetidae</taxon>
        <taxon>Pleosporales</taxon>
        <taxon>Pleosporineae</taxon>
        <taxon>Phaeosphaeriaceae</taxon>
        <taxon>Ophiobolus</taxon>
    </lineage>
</organism>
<keyword evidence="2" id="KW-1185">Reference proteome</keyword>
<dbReference type="Proteomes" id="UP000799424">
    <property type="component" value="Unassembled WGS sequence"/>
</dbReference>
<evidence type="ECO:0000313" key="1">
    <source>
        <dbReference type="EMBL" id="KAF2825938.1"/>
    </source>
</evidence>
<reference evidence="1" key="1">
    <citation type="journal article" date="2020" name="Stud. Mycol.">
        <title>101 Dothideomycetes genomes: a test case for predicting lifestyles and emergence of pathogens.</title>
        <authorList>
            <person name="Haridas S."/>
            <person name="Albert R."/>
            <person name="Binder M."/>
            <person name="Bloem J."/>
            <person name="Labutti K."/>
            <person name="Salamov A."/>
            <person name="Andreopoulos B."/>
            <person name="Baker S."/>
            <person name="Barry K."/>
            <person name="Bills G."/>
            <person name="Bluhm B."/>
            <person name="Cannon C."/>
            <person name="Castanera R."/>
            <person name="Culley D."/>
            <person name="Daum C."/>
            <person name="Ezra D."/>
            <person name="Gonzalez J."/>
            <person name="Henrissat B."/>
            <person name="Kuo A."/>
            <person name="Liang C."/>
            <person name="Lipzen A."/>
            <person name="Lutzoni F."/>
            <person name="Magnuson J."/>
            <person name="Mondo S."/>
            <person name="Nolan M."/>
            <person name="Ohm R."/>
            <person name="Pangilinan J."/>
            <person name="Park H.-J."/>
            <person name="Ramirez L."/>
            <person name="Alfaro M."/>
            <person name="Sun H."/>
            <person name="Tritt A."/>
            <person name="Yoshinaga Y."/>
            <person name="Zwiers L.-H."/>
            <person name="Turgeon B."/>
            <person name="Goodwin S."/>
            <person name="Spatafora J."/>
            <person name="Crous P."/>
            <person name="Grigoriev I."/>
        </authorList>
    </citation>
    <scope>NUCLEOTIDE SEQUENCE</scope>
    <source>
        <strain evidence="1">CBS 113818</strain>
    </source>
</reference>
<gene>
    <name evidence="1" type="ORF">CC86DRAFT_407181</name>
</gene>
<sequence>MEVTSTAASLEERILFFLSPFRPPFTYIKPTSADASVKIQLAEQRKAKILARNITFLIRDGERGDKVTREDIFVTMWGFEAWAEGSKGGVLALLVKEAGKSNKILSVLVEVQRKDLIDEYWGKPRLYTWSRNSSRDDAISTVPLFPGESAVDKLFTEVEKSLEDALLGLSKKSNGT</sequence>
<accession>A0A6A6ZZ35</accession>
<dbReference type="AlphaFoldDB" id="A0A6A6ZZ35"/>
<evidence type="ECO:0000313" key="2">
    <source>
        <dbReference type="Proteomes" id="UP000799424"/>
    </source>
</evidence>
<name>A0A6A6ZZ35_9PLEO</name>
<protein>
    <submittedName>
        <fullName evidence="1">Uncharacterized protein</fullName>
    </submittedName>
</protein>
<proteinExistence type="predicted"/>
<dbReference type="EMBL" id="MU006227">
    <property type="protein sequence ID" value="KAF2825938.1"/>
    <property type="molecule type" value="Genomic_DNA"/>
</dbReference>